<sequence length="97" mass="10895">TSDLQCAFIQQVIEKNSLSDKIVEIYADNTNINFGGARHCGKNNLWQKLQANLGKEIFSIGSGAHIVHNCLQNAVNCLPLDAESFAVKVYKYFRIYM</sequence>
<proteinExistence type="predicted"/>
<feature type="non-terminal residue" evidence="1">
    <location>
        <position position="97"/>
    </location>
</feature>
<evidence type="ECO:0000313" key="2">
    <source>
        <dbReference type="Proteomes" id="UP000827986"/>
    </source>
</evidence>
<dbReference type="AlphaFoldDB" id="A0A9D4AMI9"/>
<gene>
    <name evidence="1" type="ORF">KIL84_016284</name>
</gene>
<accession>A0A9D4AMI9</accession>
<keyword evidence="2" id="KW-1185">Reference proteome</keyword>
<name>A0A9D4AMI9_9SAUR</name>
<organism evidence="1 2">
    <name type="scientific">Mauremys mutica</name>
    <name type="common">yellowpond turtle</name>
    <dbReference type="NCBI Taxonomy" id="74926"/>
    <lineage>
        <taxon>Eukaryota</taxon>
        <taxon>Metazoa</taxon>
        <taxon>Chordata</taxon>
        <taxon>Craniata</taxon>
        <taxon>Vertebrata</taxon>
        <taxon>Euteleostomi</taxon>
        <taxon>Archelosauria</taxon>
        <taxon>Testudinata</taxon>
        <taxon>Testudines</taxon>
        <taxon>Cryptodira</taxon>
        <taxon>Durocryptodira</taxon>
        <taxon>Testudinoidea</taxon>
        <taxon>Geoemydidae</taxon>
        <taxon>Geoemydinae</taxon>
        <taxon>Mauremys</taxon>
    </lineage>
</organism>
<feature type="non-terminal residue" evidence="1">
    <location>
        <position position="1"/>
    </location>
</feature>
<evidence type="ECO:0000313" key="1">
    <source>
        <dbReference type="EMBL" id="KAH1167112.1"/>
    </source>
</evidence>
<dbReference type="EMBL" id="JAHDVG010000487">
    <property type="protein sequence ID" value="KAH1167112.1"/>
    <property type="molecule type" value="Genomic_DNA"/>
</dbReference>
<dbReference type="Proteomes" id="UP000827986">
    <property type="component" value="Unassembled WGS sequence"/>
</dbReference>
<protein>
    <submittedName>
        <fullName evidence="1">Uncharacterized protein</fullName>
    </submittedName>
</protein>
<reference evidence="1" key="1">
    <citation type="submission" date="2021-09" db="EMBL/GenBank/DDBJ databases">
        <title>The genome of Mauremys mutica provides insights into the evolution of semi-aquatic lifestyle.</title>
        <authorList>
            <person name="Gong S."/>
            <person name="Gao Y."/>
        </authorList>
    </citation>
    <scope>NUCLEOTIDE SEQUENCE</scope>
    <source>
        <strain evidence="1">MM-2020</strain>
        <tissue evidence="1">Muscle</tissue>
    </source>
</reference>
<comment type="caution">
    <text evidence="1">The sequence shown here is derived from an EMBL/GenBank/DDBJ whole genome shotgun (WGS) entry which is preliminary data.</text>
</comment>